<dbReference type="AlphaFoldDB" id="A0A5J4TK50"/>
<sequence length="183" mass="20392">CLKDVEVSGDTYTHTKENRNNCTIVLDTIINKGIVKLEILIIKDIECIGIAEGSVGAIRHKGGFIGGKSKLRNGSRIGMEINIDSNPNTLTFFVNNEEQKNFVTNIPNIVRIFPIMKKGSRALEYGKLWGNDEYQICNGTSTHRLLLTNLKHKVRISSLIVEELNKNIIQASVENVSQSDVKP</sequence>
<dbReference type="Proteomes" id="UP000324800">
    <property type="component" value="Unassembled WGS sequence"/>
</dbReference>
<evidence type="ECO:0000313" key="2">
    <source>
        <dbReference type="Proteomes" id="UP000324800"/>
    </source>
</evidence>
<gene>
    <name evidence="1" type="ORF">EZS28_045617</name>
</gene>
<feature type="non-terminal residue" evidence="1">
    <location>
        <position position="1"/>
    </location>
</feature>
<evidence type="ECO:0008006" key="3">
    <source>
        <dbReference type="Google" id="ProtNLM"/>
    </source>
</evidence>
<evidence type="ECO:0000313" key="1">
    <source>
        <dbReference type="EMBL" id="KAA6358856.1"/>
    </source>
</evidence>
<accession>A0A5J4TK50</accession>
<protein>
    <recommendedName>
        <fullName evidence="3">SPRY domain-containing protein</fullName>
    </recommendedName>
</protein>
<reference evidence="1 2" key="1">
    <citation type="submission" date="2019-03" db="EMBL/GenBank/DDBJ databases">
        <title>Single cell metagenomics reveals metabolic interactions within the superorganism composed of flagellate Streblomastix strix and complex community of Bacteroidetes bacteria on its surface.</title>
        <authorList>
            <person name="Treitli S.C."/>
            <person name="Kolisko M."/>
            <person name="Husnik F."/>
            <person name="Keeling P."/>
            <person name="Hampl V."/>
        </authorList>
    </citation>
    <scope>NUCLEOTIDE SEQUENCE [LARGE SCALE GENOMIC DNA]</scope>
    <source>
        <strain evidence="1">ST1C</strain>
    </source>
</reference>
<proteinExistence type="predicted"/>
<dbReference type="EMBL" id="SNRW01029258">
    <property type="protein sequence ID" value="KAA6358856.1"/>
    <property type="molecule type" value="Genomic_DNA"/>
</dbReference>
<organism evidence="1 2">
    <name type="scientific">Streblomastix strix</name>
    <dbReference type="NCBI Taxonomy" id="222440"/>
    <lineage>
        <taxon>Eukaryota</taxon>
        <taxon>Metamonada</taxon>
        <taxon>Preaxostyla</taxon>
        <taxon>Oxymonadida</taxon>
        <taxon>Streblomastigidae</taxon>
        <taxon>Streblomastix</taxon>
    </lineage>
</organism>
<name>A0A5J4TK50_9EUKA</name>
<comment type="caution">
    <text evidence="1">The sequence shown here is derived from an EMBL/GenBank/DDBJ whole genome shotgun (WGS) entry which is preliminary data.</text>
</comment>